<evidence type="ECO:0000259" key="2">
    <source>
        <dbReference type="PROSITE" id="PS50172"/>
    </source>
</evidence>
<dbReference type="Gene3D" id="3.30.420.10">
    <property type="entry name" value="Ribonuclease H-like superfamily/Ribonuclease H"/>
    <property type="match status" value="1"/>
</dbReference>
<dbReference type="Proteomes" id="UP001204000">
    <property type="component" value="Unassembled WGS sequence"/>
</dbReference>
<dbReference type="PANTHER" id="PTHR30231">
    <property type="entry name" value="DNA POLYMERASE III SUBUNIT EPSILON"/>
    <property type="match status" value="1"/>
</dbReference>
<dbReference type="InterPro" id="IPR001357">
    <property type="entry name" value="BRCT_dom"/>
</dbReference>
<accession>A0ABT1FY42</accession>
<dbReference type="RefSeq" id="WP_253575349.1">
    <property type="nucleotide sequence ID" value="NZ_JAMFTQ010000001.1"/>
</dbReference>
<dbReference type="InterPro" id="IPR036397">
    <property type="entry name" value="RNaseH_sf"/>
</dbReference>
<dbReference type="Pfam" id="PF00929">
    <property type="entry name" value="RNase_T"/>
    <property type="match status" value="1"/>
</dbReference>
<reference evidence="3" key="1">
    <citation type="submission" date="2022-05" db="EMBL/GenBank/DDBJ databases">
        <title>Corynebacterium sp. TA-R-1 sp. nov., isolated from human feces.</title>
        <authorList>
            <person name="Shamsuzzaman M."/>
            <person name="Dahal R.H."/>
        </authorList>
    </citation>
    <scope>NUCLEOTIDE SEQUENCE</scope>
    <source>
        <strain evidence="3">TA-R-1</strain>
    </source>
</reference>
<keyword evidence="3" id="KW-0540">Nuclease</keyword>
<dbReference type="EMBL" id="JAMFTQ010000001">
    <property type="protein sequence ID" value="MCP1386684.1"/>
    <property type="molecule type" value="Genomic_DNA"/>
</dbReference>
<dbReference type="InterPro" id="IPR036420">
    <property type="entry name" value="BRCT_dom_sf"/>
</dbReference>
<evidence type="ECO:0000256" key="1">
    <source>
        <dbReference type="SAM" id="MobiDB-lite"/>
    </source>
</evidence>
<keyword evidence="4" id="KW-1185">Reference proteome</keyword>
<dbReference type="PANTHER" id="PTHR30231:SF42">
    <property type="entry name" value="EXONUCLEASE"/>
    <property type="match status" value="1"/>
</dbReference>
<dbReference type="SUPFAM" id="SSF53098">
    <property type="entry name" value="Ribonuclease H-like"/>
    <property type="match status" value="1"/>
</dbReference>
<protein>
    <submittedName>
        <fullName evidence="3">Exonuclease domain-containing protein</fullName>
    </submittedName>
</protein>
<evidence type="ECO:0000313" key="3">
    <source>
        <dbReference type="EMBL" id="MCP1386684.1"/>
    </source>
</evidence>
<comment type="caution">
    <text evidence="3">The sequence shown here is derived from an EMBL/GenBank/DDBJ whole genome shotgun (WGS) entry which is preliminary data.</text>
</comment>
<keyword evidence="3" id="KW-0269">Exonuclease</keyword>
<feature type="domain" description="BRCT" evidence="2">
    <location>
        <begin position="377"/>
        <end position="464"/>
    </location>
</feature>
<keyword evidence="3" id="KW-0378">Hydrolase</keyword>
<name>A0ABT1FY42_9CORY</name>
<dbReference type="InterPro" id="IPR012337">
    <property type="entry name" value="RNaseH-like_sf"/>
</dbReference>
<dbReference type="CDD" id="cd17748">
    <property type="entry name" value="BRCT_DNA_ligase_like"/>
    <property type="match status" value="1"/>
</dbReference>
<feature type="region of interest" description="Disordered" evidence="1">
    <location>
        <begin position="331"/>
        <end position="359"/>
    </location>
</feature>
<gene>
    <name evidence="3" type="ORF">M5J20_00515</name>
</gene>
<dbReference type="GO" id="GO:0004527">
    <property type="term" value="F:exonuclease activity"/>
    <property type="evidence" value="ECO:0007669"/>
    <property type="project" value="UniProtKB-KW"/>
</dbReference>
<dbReference type="SUPFAM" id="SSF52113">
    <property type="entry name" value="BRCT domain"/>
    <property type="match status" value="1"/>
</dbReference>
<dbReference type="SMART" id="SM00479">
    <property type="entry name" value="EXOIII"/>
    <property type="match status" value="1"/>
</dbReference>
<proteinExistence type="predicted"/>
<dbReference type="Gene3D" id="3.40.50.10190">
    <property type="entry name" value="BRCT domain"/>
    <property type="match status" value="1"/>
</dbReference>
<evidence type="ECO:0000313" key="4">
    <source>
        <dbReference type="Proteomes" id="UP001204000"/>
    </source>
</evidence>
<sequence length="464" mass="48496">MISAHGATITVTNDAVTISPTPLAASLTGDGEPRTIPIDTVRGVHVTAGDAWNASYADIDTGDGTVRISFAPGDGEGPGALEQLIAAASRGEGPAAELVDAHAGIPGFSFVALDVETANQQWGSICQIGMVKVVDGEEIERVSWLCMPPAGLDEFDPYNVRIHGITRESVSASPNVGDLIEELTAFVGDLPMVAHNAQFDATALRNACVATGRAIPPIMFACTLAQARATKLDVLNHRLPTLAEFFGVGLDKHHDAAADAAACAGIMVGLARRAAHEGSLMSFVHNTGFALGSIDDARVTPVLRDRSGATRALQASRVADGGMRAAIDAVTAPQGSNQGGPSGDAAPEKPKTQRHNQAPWQAVATPDEVPEVNAEADPNSPLYGQNVTLTGDFEPYDKGELWSGIAELGGQVGKNVTKKTTILVAGEWATMTSKEKRARELQDKGQDIEIWSAQQLFDALGISS</sequence>
<dbReference type="PROSITE" id="PS50172">
    <property type="entry name" value="BRCT"/>
    <property type="match status" value="1"/>
</dbReference>
<organism evidence="3 4">
    <name type="scientific">Corynebacterium stercoris</name>
    <dbReference type="NCBI Taxonomy" id="2943490"/>
    <lineage>
        <taxon>Bacteria</taxon>
        <taxon>Bacillati</taxon>
        <taxon>Actinomycetota</taxon>
        <taxon>Actinomycetes</taxon>
        <taxon>Mycobacteriales</taxon>
        <taxon>Corynebacteriaceae</taxon>
        <taxon>Corynebacterium</taxon>
    </lineage>
</organism>
<dbReference type="InterPro" id="IPR013520">
    <property type="entry name" value="Ribonucl_H"/>
</dbReference>